<evidence type="ECO:0000313" key="1">
    <source>
        <dbReference type="EMBL" id="CAH2262753.1"/>
    </source>
</evidence>
<dbReference type="Proteomes" id="UP000838756">
    <property type="component" value="Unassembled WGS sequence"/>
</dbReference>
<organism evidence="1 2">
    <name type="scientific">Pararge aegeria aegeria</name>
    <dbReference type="NCBI Taxonomy" id="348720"/>
    <lineage>
        <taxon>Eukaryota</taxon>
        <taxon>Metazoa</taxon>
        <taxon>Ecdysozoa</taxon>
        <taxon>Arthropoda</taxon>
        <taxon>Hexapoda</taxon>
        <taxon>Insecta</taxon>
        <taxon>Pterygota</taxon>
        <taxon>Neoptera</taxon>
        <taxon>Endopterygota</taxon>
        <taxon>Lepidoptera</taxon>
        <taxon>Glossata</taxon>
        <taxon>Ditrysia</taxon>
        <taxon>Papilionoidea</taxon>
        <taxon>Nymphalidae</taxon>
        <taxon>Satyrinae</taxon>
        <taxon>Satyrini</taxon>
        <taxon>Parargina</taxon>
        <taxon>Pararge</taxon>
    </lineage>
</organism>
<dbReference type="EMBL" id="CAKXAJ010026216">
    <property type="protein sequence ID" value="CAH2262753.1"/>
    <property type="molecule type" value="Genomic_DNA"/>
</dbReference>
<accession>A0A8S4SKE0</accession>
<evidence type="ECO:0000313" key="2">
    <source>
        <dbReference type="Proteomes" id="UP000838756"/>
    </source>
</evidence>
<proteinExistence type="predicted"/>
<keyword evidence="2" id="KW-1185">Reference proteome</keyword>
<dbReference type="OrthoDB" id="412981at2759"/>
<protein>
    <submittedName>
        <fullName evidence="1">Jg14977 protein</fullName>
    </submittedName>
</protein>
<dbReference type="AlphaFoldDB" id="A0A8S4SKE0"/>
<sequence>MRPAYPGLHYGDLHWVSSILPSGTPMGFQNKAHLLKDLLSQRRVDIGLINETHLRPVDKLKVPGCFVYRKDHA</sequence>
<comment type="caution">
    <text evidence="1">The sequence shown here is derived from an EMBL/GenBank/DDBJ whole genome shotgun (WGS) entry which is preliminary data.</text>
</comment>
<reference evidence="1" key="1">
    <citation type="submission" date="2022-03" db="EMBL/GenBank/DDBJ databases">
        <authorList>
            <person name="Lindestad O."/>
        </authorList>
    </citation>
    <scope>NUCLEOTIDE SEQUENCE</scope>
</reference>
<gene>
    <name evidence="1" type="primary">jg14977</name>
    <name evidence="1" type="ORF">PAEG_LOCUS24209</name>
</gene>
<name>A0A8S4SKE0_9NEOP</name>